<feature type="region of interest" description="Disordered" evidence="1">
    <location>
        <begin position="1"/>
        <end position="21"/>
    </location>
</feature>
<dbReference type="EMBL" id="JBBWUH010000001">
    <property type="protein sequence ID" value="KAK8177869.1"/>
    <property type="molecule type" value="Genomic_DNA"/>
</dbReference>
<sequence>MNLRRKATIQKSGKEGQQGWLGQARRRIGSTMNQASTTKINNITQHGYIQTSKFPTHVHHYPLILPREMKSAALANVVHRRPVVPPRHAPFAAAYMYPLAARRPVHPSPNARSRPCLPVCRALHAAVIALQAHSWQRWSFWLVISSARALSFAAVFACTAWGGKDVTTATPLLLPQELSGGRMDRWLHGCMYLASKRQLHSATAQFSLPILFCVRTECPVLLLYCSPRCLIWRFMVSMSPRPTDNYP</sequence>
<proteinExistence type="predicted"/>
<evidence type="ECO:0000313" key="2">
    <source>
        <dbReference type="EMBL" id="KAK8177869.1"/>
    </source>
</evidence>
<comment type="caution">
    <text evidence="2">The sequence shown here is derived from an EMBL/GenBank/DDBJ whole genome shotgun (WGS) entry which is preliminary data.</text>
</comment>
<name>A0ABR1Y824_9PEZI</name>
<reference evidence="2 3" key="1">
    <citation type="journal article" date="2022" name="G3 (Bethesda)">
        <title>Enemy or ally: a genomic approach to elucidate the lifestyle of Phyllosticta citrichinaensis.</title>
        <authorList>
            <person name="Buijs V.A."/>
            <person name="Groenewald J.Z."/>
            <person name="Haridas S."/>
            <person name="LaButti K.M."/>
            <person name="Lipzen A."/>
            <person name="Martin F.M."/>
            <person name="Barry K."/>
            <person name="Grigoriev I.V."/>
            <person name="Crous P.W."/>
            <person name="Seidl M.F."/>
        </authorList>
    </citation>
    <scope>NUCLEOTIDE SEQUENCE [LARGE SCALE GENOMIC DNA]</scope>
    <source>
        <strain evidence="2 3">CBS 129764</strain>
    </source>
</reference>
<gene>
    <name evidence="2" type="ORF">IWX90DRAFT_34411</name>
</gene>
<accession>A0ABR1Y824</accession>
<evidence type="ECO:0000313" key="3">
    <source>
        <dbReference type="Proteomes" id="UP001456524"/>
    </source>
</evidence>
<organism evidence="2 3">
    <name type="scientific">Phyllosticta citrichinensis</name>
    <dbReference type="NCBI Taxonomy" id="1130410"/>
    <lineage>
        <taxon>Eukaryota</taxon>
        <taxon>Fungi</taxon>
        <taxon>Dikarya</taxon>
        <taxon>Ascomycota</taxon>
        <taxon>Pezizomycotina</taxon>
        <taxon>Dothideomycetes</taxon>
        <taxon>Dothideomycetes incertae sedis</taxon>
        <taxon>Botryosphaeriales</taxon>
        <taxon>Phyllostictaceae</taxon>
        <taxon>Phyllosticta</taxon>
    </lineage>
</organism>
<dbReference type="Proteomes" id="UP001456524">
    <property type="component" value="Unassembled WGS sequence"/>
</dbReference>
<evidence type="ECO:0000256" key="1">
    <source>
        <dbReference type="SAM" id="MobiDB-lite"/>
    </source>
</evidence>
<protein>
    <submittedName>
        <fullName evidence="2">Uncharacterized protein</fullName>
    </submittedName>
</protein>
<keyword evidence="3" id="KW-1185">Reference proteome</keyword>